<dbReference type="Pfam" id="PF13376">
    <property type="entry name" value="OmdA"/>
    <property type="match status" value="1"/>
</dbReference>
<proteinExistence type="predicted"/>
<dbReference type="Proteomes" id="UP000273044">
    <property type="component" value="Chromosome"/>
</dbReference>
<accession>A0A3S4U409</accession>
<sequence length="63" mass="7195">MNTIPIVPPPLDAALDGDGKLLAAWKRLPPSHQREWIRSIEDAKRPETKQRRVTQLREKLLGS</sequence>
<dbReference type="EMBL" id="CP072385">
    <property type="protein sequence ID" value="QUC10730.1"/>
    <property type="molecule type" value="Genomic_DNA"/>
</dbReference>
<reference evidence="3 4" key="1">
    <citation type="submission" date="2018-12" db="EMBL/GenBank/DDBJ databases">
        <authorList>
            <consortium name="Pathogen Informatics"/>
        </authorList>
    </citation>
    <scope>NUCLEOTIDE SEQUENCE [LARGE SCALE GENOMIC DNA]</scope>
    <source>
        <strain evidence="3 4">NCTC12967</strain>
    </source>
</reference>
<dbReference type="RefSeq" id="WP_014845605.1">
    <property type="nucleotide sequence ID" value="NZ_CAURRE010000022.1"/>
</dbReference>
<evidence type="ECO:0000313" key="3">
    <source>
        <dbReference type="EMBL" id="VEH69210.1"/>
    </source>
</evidence>
<dbReference type="Proteomes" id="UP000677180">
    <property type="component" value="Chromosome"/>
</dbReference>
<dbReference type="EMBL" id="LR134406">
    <property type="protein sequence ID" value="VEH69210.1"/>
    <property type="molecule type" value="Genomic_DNA"/>
</dbReference>
<dbReference type="AlphaFoldDB" id="A0A3S4U409"/>
<gene>
    <name evidence="2" type="ORF">J5A53_13315</name>
    <name evidence="3" type="ORF">NCTC12967_00474</name>
</gene>
<dbReference type="GeneID" id="64408483"/>
<evidence type="ECO:0000313" key="4">
    <source>
        <dbReference type="Proteomes" id="UP000273044"/>
    </source>
</evidence>
<reference evidence="2" key="2">
    <citation type="submission" date="2021-03" db="EMBL/GenBank/DDBJ databases">
        <title>Human Oral Microbial Genomes.</title>
        <authorList>
            <person name="Johnston C.D."/>
            <person name="Chen T."/>
            <person name="Dewhirst F.E."/>
        </authorList>
    </citation>
    <scope>NUCLEOTIDE SEQUENCE</scope>
    <source>
        <strain evidence="2">F0714</strain>
    </source>
</reference>
<protein>
    <submittedName>
        <fullName evidence="3">Uncharacterized protein conserved in bacteria</fullName>
    </submittedName>
    <submittedName>
        <fullName evidence="2">YdeI/OmpD-associated family protein</fullName>
    </submittedName>
</protein>
<keyword evidence="4" id="KW-1185">Reference proteome</keyword>
<evidence type="ECO:0000256" key="1">
    <source>
        <dbReference type="SAM" id="MobiDB-lite"/>
    </source>
</evidence>
<name>A0A3S4U409_9ACTN</name>
<organism evidence="3 4">
    <name type="scientific">Arachnia propionica</name>
    <dbReference type="NCBI Taxonomy" id="1750"/>
    <lineage>
        <taxon>Bacteria</taxon>
        <taxon>Bacillati</taxon>
        <taxon>Actinomycetota</taxon>
        <taxon>Actinomycetes</taxon>
        <taxon>Propionibacteriales</taxon>
        <taxon>Propionibacteriaceae</taxon>
        <taxon>Arachnia</taxon>
    </lineage>
</organism>
<feature type="region of interest" description="Disordered" evidence="1">
    <location>
        <begin position="39"/>
        <end position="63"/>
    </location>
</feature>
<evidence type="ECO:0000313" key="2">
    <source>
        <dbReference type="EMBL" id="QUC10730.1"/>
    </source>
</evidence>